<dbReference type="Proteomes" id="UP000094769">
    <property type="component" value="Unassembled WGS sequence"/>
</dbReference>
<proteinExistence type="predicted"/>
<evidence type="ECO:0000313" key="1">
    <source>
        <dbReference type="EMBL" id="ODJ89220.1"/>
    </source>
</evidence>
<dbReference type="RefSeq" id="WP_154722969.1">
    <property type="nucleotide sequence ID" value="NZ_MARB01000002.1"/>
</dbReference>
<gene>
    <name evidence="1" type="ORF">CODIS_03190</name>
</gene>
<dbReference type="SUPFAM" id="SSF48371">
    <property type="entry name" value="ARM repeat"/>
    <property type="match status" value="1"/>
</dbReference>
<protein>
    <submittedName>
        <fullName evidence="1">Uncharacterized protein</fullName>
    </submittedName>
</protein>
<organism evidence="1 2">
    <name type="scientific">Candidatus Thiodiazotropha endolucinida</name>
    <dbReference type="NCBI Taxonomy" id="1655433"/>
    <lineage>
        <taxon>Bacteria</taxon>
        <taxon>Pseudomonadati</taxon>
        <taxon>Pseudomonadota</taxon>
        <taxon>Gammaproteobacteria</taxon>
        <taxon>Chromatiales</taxon>
        <taxon>Sedimenticolaceae</taxon>
        <taxon>Candidatus Thiodiazotropha</taxon>
    </lineage>
</organism>
<reference evidence="1 2" key="1">
    <citation type="submission" date="2016-06" db="EMBL/GenBank/DDBJ databases">
        <title>Genome sequence of endosymbiont of Candidatus Endolucinida thiodiazotropha.</title>
        <authorList>
            <person name="Poehlein A."/>
            <person name="Koenig S."/>
            <person name="Heiden S.E."/>
            <person name="Thuermer A."/>
            <person name="Voget S."/>
            <person name="Daniel R."/>
            <person name="Markert S."/>
            <person name="Gros O."/>
            <person name="Schweder T."/>
        </authorList>
    </citation>
    <scope>NUCLEOTIDE SEQUENCE [LARGE SCALE GENOMIC DNA]</scope>
    <source>
        <strain evidence="1 2">COS</strain>
    </source>
</reference>
<dbReference type="EMBL" id="MARB01000002">
    <property type="protein sequence ID" value="ODJ89220.1"/>
    <property type="molecule type" value="Genomic_DNA"/>
</dbReference>
<sequence>MTNSHSICDLNLLPELERQTDNDVRWSAAATLTDYAMYLPDHVWPIILKHGSSSDEDLRTAVATCLLEHLLEYHFEAYFSKLEKVILDSNNNLKDTLSLCWKLGKSELPENSARWEPLIQSN</sequence>
<dbReference type="InterPro" id="IPR016024">
    <property type="entry name" value="ARM-type_fold"/>
</dbReference>
<dbReference type="AlphaFoldDB" id="A0A7Z0VP66"/>
<name>A0A7Z0VP66_9GAMM</name>
<comment type="caution">
    <text evidence="1">The sequence shown here is derived from an EMBL/GenBank/DDBJ whole genome shotgun (WGS) entry which is preliminary data.</text>
</comment>
<evidence type="ECO:0000313" key="2">
    <source>
        <dbReference type="Proteomes" id="UP000094769"/>
    </source>
</evidence>
<accession>A0A7Z0VP66</accession>
<keyword evidence="2" id="KW-1185">Reference proteome</keyword>